<accession>A0AAP2GGG9</accession>
<gene>
    <name evidence="3" type="ORF">KK078_00445</name>
</gene>
<dbReference type="RefSeq" id="WP_254088253.1">
    <property type="nucleotide sequence ID" value="NZ_JAHESC010000001.1"/>
</dbReference>
<evidence type="ECO:0000256" key="2">
    <source>
        <dbReference type="SAM" id="Phobius"/>
    </source>
</evidence>
<name>A0AAP2GGG9_9BACT</name>
<reference evidence="3 4" key="1">
    <citation type="submission" date="2021-05" db="EMBL/GenBank/DDBJ databases">
        <title>A Polyphasic approach of four new species of the genus Ohtaekwangia: Ohtaekwangia histidinii sp. nov., Ohtaekwangia cretensis sp. nov., Ohtaekwangia indiensis sp. nov., Ohtaekwangia reichenbachii sp. nov. from diverse environment.</title>
        <authorList>
            <person name="Octaviana S."/>
        </authorList>
    </citation>
    <scope>NUCLEOTIDE SEQUENCE [LARGE SCALE GENOMIC DNA]</scope>
    <source>
        <strain evidence="3 4">PWU37</strain>
    </source>
</reference>
<sequence>MDTSLYTDGETLCCVTCNQTLQAGIWNDAFYQYLLTLVAIVALLAGVVLGMRTGVASGNTGRSSTPTDRYGRAGARHRHDAASGL</sequence>
<comment type="caution">
    <text evidence="3">The sequence shown here is derived from an EMBL/GenBank/DDBJ whole genome shotgun (WGS) entry which is preliminary data.</text>
</comment>
<keyword evidence="2" id="KW-0472">Membrane</keyword>
<feature type="region of interest" description="Disordered" evidence="1">
    <location>
        <begin position="54"/>
        <end position="85"/>
    </location>
</feature>
<evidence type="ECO:0000256" key="1">
    <source>
        <dbReference type="SAM" id="MobiDB-lite"/>
    </source>
</evidence>
<feature type="transmembrane region" description="Helical" evidence="2">
    <location>
        <begin position="30"/>
        <end position="49"/>
    </location>
</feature>
<keyword evidence="2" id="KW-1133">Transmembrane helix</keyword>
<evidence type="ECO:0000313" key="4">
    <source>
        <dbReference type="Proteomes" id="UP001319180"/>
    </source>
</evidence>
<dbReference type="EMBL" id="JAHESC010000001">
    <property type="protein sequence ID" value="MBT1684998.1"/>
    <property type="molecule type" value="Genomic_DNA"/>
</dbReference>
<keyword evidence="2" id="KW-0812">Transmembrane</keyword>
<keyword evidence="4" id="KW-1185">Reference proteome</keyword>
<evidence type="ECO:0000313" key="3">
    <source>
        <dbReference type="EMBL" id="MBT1684998.1"/>
    </source>
</evidence>
<dbReference type="Proteomes" id="UP001319180">
    <property type="component" value="Unassembled WGS sequence"/>
</dbReference>
<feature type="compositionally biased region" description="Polar residues" evidence="1">
    <location>
        <begin position="56"/>
        <end position="67"/>
    </location>
</feature>
<protein>
    <submittedName>
        <fullName evidence="3">Uncharacterized protein</fullName>
    </submittedName>
</protein>
<organism evidence="3 4">
    <name type="scientific">Dawidia soli</name>
    <dbReference type="NCBI Taxonomy" id="2782352"/>
    <lineage>
        <taxon>Bacteria</taxon>
        <taxon>Pseudomonadati</taxon>
        <taxon>Bacteroidota</taxon>
        <taxon>Cytophagia</taxon>
        <taxon>Cytophagales</taxon>
        <taxon>Chryseotaleaceae</taxon>
        <taxon>Dawidia</taxon>
    </lineage>
</organism>
<proteinExistence type="predicted"/>
<dbReference type="AlphaFoldDB" id="A0AAP2GGG9"/>